<dbReference type="PANTHER" id="PTHR21328">
    <property type="entry name" value="POLY ADP-RIBOSE POLYMERASE FAMILY, MEMBER PARP"/>
    <property type="match status" value="1"/>
</dbReference>
<keyword evidence="4" id="KW-0520">NAD</keyword>
<keyword evidence="2" id="KW-0808">Transferase</keyword>
<dbReference type="GO" id="GO:0016779">
    <property type="term" value="F:nucleotidyltransferase activity"/>
    <property type="evidence" value="ECO:0007669"/>
    <property type="project" value="UniProtKB-KW"/>
</dbReference>
<organism evidence="7 8">
    <name type="scientific">Amniculicola lignicola CBS 123094</name>
    <dbReference type="NCBI Taxonomy" id="1392246"/>
    <lineage>
        <taxon>Eukaryota</taxon>
        <taxon>Fungi</taxon>
        <taxon>Dikarya</taxon>
        <taxon>Ascomycota</taxon>
        <taxon>Pezizomycotina</taxon>
        <taxon>Dothideomycetes</taxon>
        <taxon>Pleosporomycetidae</taxon>
        <taxon>Pleosporales</taxon>
        <taxon>Amniculicolaceae</taxon>
        <taxon>Amniculicola</taxon>
    </lineage>
</organism>
<dbReference type="Gene3D" id="3.90.228.10">
    <property type="match status" value="1"/>
</dbReference>
<evidence type="ECO:0000256" key="4">
    <source>
        <dbReference type="ARBA" id="ARBA00023027"/>
    </source>
</evidence>
<name>A0A6A5WIJ7_9PLEO</name>
<dbReference type="EMBL" id="ML977587">
    <property type="protein sequence ID" value="KAF2000754.1"/>
    <property type="molecule type" value="Genomic_DNA"/>
</dbReference>
<gene>
    <name evidence="7" type="ORF">P154DRAFT_194116</name>
</gene>
<evidence type="ECO:0000259" key="6">
    <source>
        <dbReference type="Pfam" id="PF00644"/>
    </source>
</evidence>
<keyword evidence="1" id="KW-0328">Glycosyltransferase</keyword>
<dbReference type="InterPro" id="IPR012317">
    <property type="entry name" value="Poly(ADP-ribose)pol_cat_dom"/>
</dbReference>
<accession>A0A6A5WIJ7</accession>
<proteinExistence type="predicted"/>
<keyword evidence="8" id="KW-1185">Reference proteome</keyword>
<evidence type="ECO:0000313" key="7">
    <source>
        <dbReference type="EMBL" id="KAF2000754.1"/>
    </source>
</evidence>
<dbReference type="OrthoDB" id="109543at2759"/>
<feature type="region of interest" description="Disordered" evidence="5">
    <location>
        <begin position="1"/>
        <end position="34"/>
    </location>
</feature>
<dbReference type="InterPro" id="IPR051838">
    <property type="entry name" value="ARTD_PARP"/>
</dbReference>
<dbReference type="SUPFAM" id="SSF56399">
    <property type="entry name" value="ADP-ribosylation"/>
    <property type="match status" value="1"/>
</dbReference>
<feature type="region of interest" description="Disordered" evidence="5">
    <location>
        <begin position="158"/>
        <end position="179"/>
    </location>
</feature>
<evidence type="ECO:0000313" key="8">
    <source>
        <dbReference type="Proteomes" id="UP000799779"/>
    </source>
</evidence>
<dbReference type="Pfam" id="PF00644">
    <property type="entry name" value="PARP"/>
    <property type="match status" value="1"/>
</dbReference>
<dbReference type="AlphaFoldDB" id="A0A6A5WIJ7"/>
<evidence type="ECO:0000256" key="5">
    <source>
        <dbReference type="SAM" id="MobiDB-lite"/>
    </source>
</evidence>
<sequence>MASPISLPSRTKRRPWHARHDSGHSTDSLSSTESGTRDVIPMFMIPDSGAPSRLSRKLPWKNDRGNSFHQLLRSTCKANCSIILPRVKSSSGLELITTDPAVVELLLTCVRVVRSSPKRKRRFGPLKLLKDCPIPTIMLCRIIDSLPPLSTITFDYTPSSSTSTSTISETPTNPTSTPWSPLALASTHSPRAFTDLPRLQRSLLTYLLTSPFSHLTTITPSRYSDIHFPTLAALNVTMFLVTRQPPHKESLFAEHCRTQPPIPVFHGTHASRLPSILTHGLKNMSNTSYQTHGRSLGEGIYVADEMSTTVSYCGICPKLWKHGVCQARRQRSDGKGGTYEDGVKIVLGCEAAGEGISKGKGMGIHVVPDETKVVVRFVFMVPEGMGWVGGEVKAELALALEVLRQRRGWGR</sequence>
<keyword evidence="3" id="KW-0548">Nucleotidyltransferase</keyword>
<feature type="compositionally biased region" description="Polar residues" evidence="5">
    <location>
        <begin position="25"/>
        <end position="34"/>
    </location>
</feature>
<protein>
    <recommendedName>
        <fullName evidence="6">PARP catalytic domain-containing protein</fullName>
    </recommendedName>
</protein>
<dbReference type="GO" id="GO:0003950">
    <property type="term" value="F:NAD+ poly-ADP-ribosyltransferase activity"/>
    <property type="evidence" value="ECO:0007669"/>
    <property type="project" value="InterPro"/>
</dbReference>
<evidence type="ECO:0000256" key="3">
    <source>
        <dbReference type="ARBA" id="ARBA00022695"/>
    </source>
</evidence>
<reference evidence="7" key="1">
    <citation type="journal article" date="2020" name="Stud. Mycol.">
        <title>101 Dothideomycetes genomes: a test case for predicting lifestyles and emergence of pathogens.</title>
        <authorList>
            <person name="Haridas S."/>
            <person name="Albert R."/>
            <person name="Binder M."/>
            <person name="Bloem J."/>
            <person name="Labutti K."/>
            <person name="Salamov A."/>
            <person name="Andreopoulos B."/>
            <person name="Baker S."/>
            <person name="Barry K."/>
            <person name="Bills G."/>
            <person name="Bluhm B."/>
            <person name="Cannon C."/>
            <person name="Castanera R."/>
            <person name="Culley D."/>
            <person name="Daum C."/>
            <person name="Ezra D."/>
            <person name="Gonzalez J."/>
            <person name="Henrissat B."/>
            <person name="Kuo A."/>
            <person name="Liang C."/>
            <person name="Lipzen A."/>
            <person name="Lutzoni F."/>
            <person name="Magnuson J."/>
            <person name="Mondo S."/>
            <person name="Nolan M."/>
            <person name="Ohm R."/>
            <person name="Pangilinan J."/>
            <person name="Park H.-J."/>
            <person name="Ramirez L."/>
            <person name="Alfaro M."/>
            <person name="Sun H."/>
            <person name="Tritt A."/>
            <person name="Yoshinaga Y."/>
            <person name="Zwiers L.-H."/>
            <person name="Turgeon B."/>
            <person name="Goodwin S."/>
            <person name="Spatafora J."/>
            <person name="Crous P."/>
            <person name="Grigoriev I."/>
        </authorList>
    </citation>
    <scope>NUCLEOTIDE SEQUENCE</scope>
    <source>
        <strain evidence="7">CBS 123094</strain>
    </source>
</reference>
<evidence type="ECO:0000256" key="2">
    <source>
        <dbReference type="ARBA" id="ARBA00022679"/>
    </source>
</evidence>
<evidence type="ECO:0000256" key="1">
    <source>
        <dbReference type="ARBA" id="ARBA00022676"/>
    </source>
</evidence>
<dbReference type="Proteomes" id="UP000799779">
    <property type="component" value="Unassembled WGS sequence"/>
</dbReference>
<feature type="domain" description="PARP catalytic" evidence="6">
    <location>
        <begin position="250"/>
        <end position="314"/>
    </location>
</feature>